<comment type="caution">
    <text evidence="2">The sequence shown here is derived from an EMBL/GenBank/DDBJ whole genome shotgun (WGS) entry which is preliminary data.</text>
</comment>
<evidence type="ECO:0000313" key="2">
    <source>
        <dbReference type="EMBL" id="MCP2170359.1"/>
    </source>
</evidence>
<feature type="transmembrane region" description="Helical" evidence="1">
    <location>
        <begin position="164"/>
        <end position="183"/>
    </location>
</feature>
<name>A0AAE3KLI5_9PSEU</name>
<feature type="transmembrane region" description="Helical" evidence="1">
    <location>
        <begin position="123"/>
        <end position="144"/>
    </location>
</feature>
<gene>
    <name evidence="2" type="ORF">LX83_007250</name>
</gene>
<feature type="transmembrane region" description="Helical" evidence="1">
    <location>
        <begin position="211"/>
        <end position="230"/>
    </location>
</feature>
<sequence>MAVSAVTAVVGALWWARPSSYPFGPGDRVTVTLSHFLDHDVAGPVVLLAGLLGLVAAGLALRRPGSPCWFLRVVALLEVGLFGLVLSDAGVMSLFGYLAAVATPAVVLAVVVMSCLKRQWPGLLVLSVVAVLIAVGVTTGLLSADTLASFAHNLAAAFSLYLTRLMWTAANAVVAVHWLFHALRSWGVGRGRRAALPDWATPGSAARWGRIATIGAALCPLPYALYRLTWLTPWPVGGTEAGPADLGTRLQGSLIGVAALLACVPILGLISRWGEVFPGWVPRLRGRPVPPMLAVIPGGVVALACCLSAPGVVVGSVLSGSPLVLLFPYPVWGPLLGAAVLAYWLRRRQGPAPAVPGGAG</sequence>
<reference evidence="2" key="1">
    <citation type="submission" date="2022-06" db="EMBL/GenBank/DDBJ databases">
        <title>Genomic Encyclopedia of Archaeal and Bacterial Type Strains, Phase II (KMG-II): from individual species to whole genera.</title>
        <authorList>
            <person name="Goeker M."/>
        </authorList>
    </citation>
    <scope>NUCLEOTIDE SEQUENCE</scope>
    <source>
        <strain evidence="2">DSM 43935</strain>
    </source>
</reference>
<protein>
    <submittedName>
        <fullName evidence="2">Uncharacterized protein</fullName>
    </submittedName>
</protein>
<keyword evidence="1" id="KW-1133">Transmembrane helix</keyword>
<feature type="transmembrane region" description="Helical" evidence="1">
    <location>
        <begin position="326"/>
        <end position="345"/>
    </location>
</feature>
<evidence type="ECO:0000313" key="3">
    <source>
        <dbReference type="Proteomes" id="UP001206128"/>
    </source>
</evidence>
<feature type="transmembrane region" description="Helical" evidence="1">
    <location>
        <begin position="292"/>
        <end position="314"/>
    </location>
</feature>
<dbReference type="EMBL" id="JAMTCK010000031">
    <property type="protein sequence ID" value="MCP2170359.1"/>
    <property type="molecule type" value="Genomic_DNA"/>
</dbReference>
<dbReference type="AlphaFoldDB" id="A0AAE3KLI5"/>
<feature type="transmembrane region" description="Helical" evidence="1">
    <location>
        <begin position="92"/>
        <end position="116"/>
    </location>
</feature>
<keyword evidence="1" id="KW-0812">Transmembrane</keyword>
<organism evidence="2 3">
    <name type="scientific">Goodfellowiella coeruleoviolacea</name>
    <dbReference type="NCBI Taxonomy" id="334858"/>
    <lineage>
        <taxon>Bacteria</taxon>
        <taxon>Bacillati</taxon>
        <taxon>Actinomycetota</taxon>
        <taxon>Actinomycetes</taxon>
        <taxon>Pseudonocardiales</taxon>
        <taxon>Pseudonocardiaceae</taxon>
        <taxon>Goodfellowiella</taxon>
    </lineage>
</organism>
<keyword evidence="1" id="KW-0472">Membrane</keyword>
<keyword evidence="3" id="KW-1185">Reference proteome</keyword>
<feature type="transmembrane region" description="Helical" evidence="1">
    <location>
        <begin position="68"/>
        <end position="86"/>
    </location>
</feature>
<dbReference type="Proteomes" id="UP001206128">
    <property type="component" value="Unassembled WGS sequence"/>
</dbReference>
<evidence type="ECO:0000256" key="1">
    <source>
        <dbReference type="SAM" id="Phobius"/>
    </source>
</evidence>
<feature type="transmembrane region" description="Helical" evidence="1">
    <location>
        <begin position="250"/>
        <end position="271"/>
    </location>
</feature>
<feature type="transmembrane region" description="Helical" evidence="1">
    <location>
        <begin position="42"/>
        <end position="61"/>
    </location>
</feature>
<accession>A0AAE3KLI5</accession>
<proteinExistence type="predicted"/>